<proteinExistence type="predicted"/>
<keyword evidence="4" id="KW-0687">Ribonucleoprotein</keyword>
<dbReference type="PANTHER" id="PTHR13014">
    <property type="entry name" value="MITOCHONDRIAL 28S RIBOSOMAL PROTEIN S30/P52 PRO-APOTOTIC PROTEIN"/>
    <property type="match status" value="1"/>
</dbReference>
<evidence type="ECO:0000256" key="5">
    <source>
        <dbReference type="SAM" id="MobiDB-lite"/>
    </source>
</evidence>
<dbReference type="RefSeq" id="XP_017034058.2">
    <property type="nucleotide sequence ID" value="XM_017178569.3"/>
</dbReference>
<feature type="region of interest" description="Disordered" evidence="5">
    <location>
        <begin position="539"/>
        <end position="562"/>
    </location>
</feature>
<dbReference type="GO" id="GO:0003735">
    <property type="term" value="F:structural constituent of ribosome"/>
    <property type="evidence" value="ECO:0007669"/>
    <property type="project" value="InterPro"/>
</dbReference>
<evidence type="ECO:0000313" key="7">
    <source>
        <dbReference type="RefSeq" id="XP_017034058.2"/>
    </source>
</evidence>
<keyword evidence="6" id="KW-1185">Reference proteome</keyword>
<accession>A0A6P4JHG6</accession>
<dbReference type="GO" id="GO:0006412">
    <property type="term" value="P:translation"/>
    <property type="evidence" value="ECO:0007669"/>
    <property type="project" value="InterPro"/>
</dbReference>
<dbReference type="Proteomes" id="UP001652661">
    <property type="component" value="Chromosome X"/>
</dbReference>
<dbReference type="InterPro" id="IPR039982">
    <property type="entry name" value="Ribosomal_mL65"/>
</dbReference>
<comment type="subcellular location">
    <subcellularLocation>
        <location evidence="1">Mitochondrion</location>
    </subcellularLocation>
</comment>
<keyword evidence="2" id="KW-0689">Ribosomal protein</keyword>
<dbReference type="GO" id="GO:0005762">
    <property type="term" value="C:mitochondrial large ribosomal subunit"/>
    <property type="evidence" value="ECO:0007669"/>
    <property type="project" value="TreeGrafter"/>
</dbReference>
<dbReference type="OrthoDB" id="6041973at2759"/>
<protein>
    <submittedName>
        <fullName evidence="7">Large ribosomal subunit protein mL65</fullName>
    </submittedName>
</protein>
<dbReference type="InterPro" id="IPR010793">
    <property type="entry name" value="Ribosomal_mL37/mL65"/>
</dbReference>
<evidence type="ECO:0000313" key="6">
    <source>
        <dbReference type="Proteomes" id="UP001652661"/>
    </source>
</evidence>
<dbReference type="Pfam" id="PF07147">
    <property type="entry name" value="PDCD9"/>
    <property type="match status" value="1"/>
</dbReference>
<dbReference type="AlphaFoldDB" id="A0A6P4JHG6"/>
<name>A0A6P4JHG6_DROKI</name>
<dbReference type="PANTHER" id="PTHR13014:SF3">
    <property type="entry name" value="LARGE RIBOSOMAL SUBUNIT PROTEIN ML65"/>
    <property type="match status" value="1"/>
</dbReference>
<feature type="compositionally biased region" description="Basic residues" evidence="5">
    <location>
        <begin position="553"/>
        <end position="562"/>
    </location>
</feature>
<organism evidence="6 7">
    <name type="scientific">Drosophila kikkawai</name>
    <name type="common">Fruit fly</name>
    <dbReference type="NCBI Taxonomy" id="30033"/>
    <lineage>
        <taxon>Eukaryota</taxon>
        <taxon>Metazoa</taxon>
        <taxon>Ecdysozoa</taxon>
        <taxon>Arthropoda</taxon>
        <taxon>Hexapoda</taxon>
        <taxon>Insecta</taxon>
        <taxon>Pterygota</taxon>
        <taxon>Neoptera</taxon>
        <taxon>Endopterygota</taxon>
        <taxon>Diptera</taxon>
        <taxon>Brachycera</taxon>
        <taxon>Muscomorpha</taxon>
        <taxon>Ephydroidea</taxon>
        <taxon>Drosophilidae</taxon>
        <taxon>Drosophila</taxon>
        <taxon>Sophophora</taxon>
    </lineage>
</organism>
<sequence>MLKLRPVNQLRLAYLRGLSGQPQAQTQRNDGPADEEYTAQPVYPEIRDLTHKGRKQRSAADWHEEIRQVPTVEEKLIKINMPRYYGYKVVDFNDTKIPYNALPIAQHYTRTVLEKTTPVVKEEGAKTEEKPVTEDDLFKAAREDVIEALEFAHDYSRHLDQQPKAAPLDAVTRERQLTQIIVEQLNRALLQVLSADYAHLNELEVDYNPRHEAFWAVGGVDPPKNVIKSKKGQKWQEEAANEPVDRLVQYTGAPYLSLRHRHQLAPWKTPAESESLELSKQIPRFKHDARTLGYTTKHQHATNVPGYWPSVNGQNFGLLSFQSRAHLQLRPKSYGERDLLEALDALAIKSSYAWLLAQANYNGFNTYNELTYPLNTQTVITNGREWSFYEYQLNTLLVHGHHVDSNPRVNFCRGSEPLPLYAEISPAGKCVDFNDAVLRQLINLYANVPSVRRSQVEEQPYVASHISAYEKAEQREFIGKTVKHLASNRPRHLELPETYMWEKLYKIDNNTRAMEARRRFFELDVNPWRRTLDQHDKEYVPRALRPGAEKKREGRRKPTYYP</sequence>
<reference evidence="7" key="1">
    <citation type="submission" date="2025-08" db="UniProtKB">
        <authorList>
            <consortium name="RefSeq"/>
        </authorList>
    </citation>
    <scope>IDENTIFICATION</scope>
    <source>
        <strain evidence="7">14028-0561.14</strain>
        <tissue evidence="7">Whole fly</tissue>
    </source>
</reference>
<evidence type="ECO:0000256" key="3">
    <source>
        <dbReference type="ARBA" id="ARBA00023128"/>
    </source>
</evidence>
<gene>
    <name evidence="7" type="primary">mRpS30</name>
</gene>
<evidence type="ECO:0000256" key="2">
    <source>
        <dbReference type="ARBA" id="ARBA00022980"/>
    </source>
</evidence>
<evidence type="ECO:0000256" key="4">
    <source>
        <dbReference type="ARBA" id="ARBA00023274"/>
    </source>
</evidence>
<dbReference type="GeneID" id="108082954"/>
<evidence type="ECO:0000256" key="1">
    <source>
        <dbReference type="ARBA" id="ARBA00004173"/>
    </source>
</evidence>
<keyword evidence="3" id="KW-0496">Mitochondrion</keyword>